<dbReference type="EMBL" id="AP018150">
    <property type="protein sequence ID" value="BBE09931.1"/>
    <property type="molecule type" value="Genomic_DNA"/>
</dbReference>
<evidence type="ECO:0000256" key="7">
    <source>
        <dbReference type="ARBA" id="ARBA00023136"/>
    </source>
</evidence>
<dbReference type="Proteomes" id="UP000282597">
    <property type="component" value="Chromosome"/>
</dbReference>
<comment type="similarity">
    <text evidence="2 10 11">Belongs to the TonB-dependent receptor family.</text>
</comment>
<dbReference type="Gene3D" id="2.40.170.20">
    <property type="entry name" value="TonB-dependent receptor, beta-barrel domain"/>
    <property type="match status" value="1"/>
</dbReference>
<evidence type="ECO:0000313" key="13">
    <source>
        <dbReference type="Proteomes" id="UP000282597"/>
    </source>
</evidence>
<keyword evidence="4 10" id="KW-1134">Transmembrane beta strand</keyword>
<dbReference type="Pfam" id="PF00593">
    <property type="entry name" value="TonB_dep_Rec_b-barrel"/>
    <property type="match status" value="1"/>
</dbReference>
<keyword evidence="13" id="KW-1185">Reference proteome</keyword>
<dbReference type="InterPro" id="IPR039426">
    <property type="entry name" value="TonB-dep_rcpt-like"/>
</dbReference>
<dbReference type="InterPro" id="IPR010100">
    <property type="entry name" value="TonB-dep_Cu_rcpt"/>
</dbReference>
<dbReference type="GO" id="GO:0009279">
    <property type="term" value="C:cell outer membrane"/>
    <property type="evidence" value="ECO:0007669"/>
    <property type="project" value="UniProtKB-SubCell"/>
</dbReference>
<dbReference type="InterPro" id="IPR012910">
    <property type="entry name" value="Plug_dom"/>
</dbReference>
<dbReference type="InterPro" id="IPR036942">
    <property type="entry name" value="Beta-barrel_TonB_sf"/>
</dbReference>
<dbReference type="InterPro" id="IPR000531">
    <property type="entry name" value="Beta-barrel_TonB"/>
</dbReference>
<evidence type="ECO:0000256" key="4">
    <source>
        <dbReference type="ARBA" id="ARBA00022452"/>
    </source>
</evidence>
<sequence length="659" mass="72186">MACATTLPVQVSAQPEEEVRHGLTHQPVVVTATRQATPLKVITNPKEFNQTPVSDGADYLKKIPGFSVIRNGGANGDPVLRGMFGSRLNILTDGSTLLGACGNRMDAPTSYISPENYDELTVIKGPQTVTGGPGASAGTIRFEHRAQRFDTAGIRFDGSVLGGAWGRNEQRADLTVGAAEGYLRLMANQAHAGDYADGAGQTVPSGWDKWNTDVALGWTPAAHTRLELSAGTGDGAARYAGRGMDGARFKRNSFGLRFEKKHLSGLLDTLEAQIYYNHADHVMDNYTLRPVPSQGPKASEVERQIVGARLAATLPWGNDVKLVSGLDAQTHQRQGRFGAGFGAYESKPWTKQVSLSQMGFFNELTWYMTEHMRVISGARLDWVQTKDHRPFSPTSNQQRHAVLPSAFMRYERDLNRLPAMLYIGIGHVARFPDYWELFSPDLGPTGSLNAFAGIQPEKTTQLDLGARYVTDRLQVWTSAYLGYVNNFILFKTLNAKTATTQVNGRIMGGELGASWQLASHWSVENSLAYAWGENTHEGKPLPQMPPLDTRFGLRYDDSRLSAGAIWRLVAAQQRYALAQGNVVGKDLGRSAGFGLLSLNAGYQINKIAHLAVGIDNVLNKNYAEHLNRAGNAGFGYPTDNLVPIHEPGRMVWARLRLRF</sequence>
<keyword evidence="5 10" id="KW-0812">Transmembrane</keyword>
<evidence type="ECO:0000256" key="11">
    <source>
        <dbReference type="RuleBase" id="RU003357"/>
    </source>
</evidence>
<keyword evidence="6 11" id="KW-0798">TonB box</keyword>
<reference evidence="12 13" key="1">
    <citation type="journal article" date="2018" name="Microbes Environ.">
        <title>Comparative Genomic Insights into Endofungal Lifestyles of Two Bacterial Endosymbionts, Mycoavidus cysteinexigens and Burkholderia rhizoxinica.</title>
        <authorList>
            <person name="Sharmin D."/>
            <person name="Guo Y."/>
            <person name="Nishizawa T."/>
            <person name="Ohshima S."/>
            <person name="Sato Y."/>
            <person name="Takashima Y."/>
            <person name="Narisawa K."/>
            <person name="Ohta H."/>
        </authorList>
    </citation>
    <scope>NUCLEOTIDE SEQUENCE [LARGE SCALE GENOMIC DNA]</scope>
    <source>
        <strain evidence="12 13">B1-EB</strain>
    </source>
</reference>
<keyword evidence="9 10" id="KW-0998">Cell outer membrane</keyword>
<keyword evidence="7 10" id="KW-0472">Membrane</keyword>
<evidence type="ECO:0000256" key="2">
    <source>
        <dbReference type="ARBA" id="ARBA00009810"/>
    </source>
</evidence>
<evidence type="ECO:0000256" key="8">
    <source>
        <dbReference type="ARBA" id="ARBA00023170"/>
    </source>
</evidence>
<accession>A0A2Z6EWW2</accession>
<dbReference type="GO" id="GO:0015344">
    <property type="term" value="F:siderophore uptake transmembrane transporter activity"/>
    <property type="evidence" value="ECO:0007669"/>
    <property type="project" value="TreeGrafter"/>
</dbReference>
<dbReference type="CDD" id="cd01347">
    <property type="entry name" value="ligand_gated_channel"/>
    <property type="match status" value="1"/>
</dbReference>
<evidence type="ECO:0000256" key="6">
    <source>
        <dbReference type="ARBA" id="ARBA00023077"/>
    </source>
</evidence>
<organism evidence="12 13">
    <name type="scientific">Mycoavidus cysteinexigens</name>
    <dbReference type="NCBI Taxonomy" id="1553431"/>
    <lineage>
        <taxon>Bacteria</taxon>
        <taxon>Pseudomonadati</taxon>
        <taxon>Pseudomonadota</taxon>
        <taxon>Betaproteobacteria</taxon>
        <taxon>Burkholderiales</taxon>
        <taxon>Burkholderiaceae</taxon>
        <taxon>Mycoavidus</taxon>
    </lineage>
</organism>
<keyword evidence="8 12" id="KW-0675">Receptor</keyword>
<dbReference type="AlphaFoldDB" id="A0A2Z6EWW2"/>
<dbReference type="NCBIfam" id="TIGR01778">
    <property type="entry name" value="TonB-copper"/>
    <property type="match status" value="1"/>
</dbReference>
<evidence type="ECO:0000256" key="9">
    <source>
        <dbReference type="ARBA" id="ARBA00023237"/>
    </source>
</evidence>
<evidence type="ECO:0000256" key="1">
    <source>
        <dbReference type="ARBA" id="ARBA00004571"/>
    </source>
</evidence>
<evidence type="ECO:0000256" key="3">
    <source>
        <dbReference type="ARBA" id="ARBA00022448"/>
    </source>
</evidence>
<dbReference type="PANTHER" id="PTHR30069:SF49">
    <property type="entry name" value="OUTER MEMBRANE PROTEIN C"/>
    <property type="match status" value="1"/>
</dbReference>
<dbReference type="PROSITE" id="PS52016">
    <property type="entry name" value="TONB_DEPENDENT_REC_3"/>
    <property type="match status" value="1"/>
</dbReference>
<keyword evidence="3 10" id="KW-0813">Transport</keyword>
<name>A0A2Z6EWW2_9BURK</name>
<evidence type="ECO:0000256" key="10">
    <source>
        <dbReference type="PROSITE-ProRule" id="PRU01360"/>
    </source>
</evidence>
<dbReference type="Gene3D" id="2.170.130.10">
    <property type="entry name" value="TonB-dependent receptor, plug domain"/>
    <property type="match status" value="1"/>
</dbReference>
<evidence type="ECO:0000256" key="5">
    <source>
        <dbReference type="ARBA" id="ARBA00022692"/>
    </source>
</evidence>
<dbReference type="GO" id="GO:0044718">
    <property type="term" value="P:siderophore transmembrane transport"/>
    <property type="evidence" value="ECO:0007669"/>
    <property type="project" value="TreeGrafter"/>
</dbReference>
<proteinExistence type="inferred from homology"/>
<evidence type="ECO:0000313" key="12">
    <source>
        <dbReference type="EMBL" id="BBE09931.1"/>
    </source>
</evidence>
<dbReference type="KEGG" id="mcys:MCB1EB_1770"/>
<dbReference type="Pfam" id="PF07715">
    <property type="entry name" value="Plug"/>
    <property type="match status" value="1"/>
</dbReference>
<dbReference type="SUPFAM" id="SSF56935">
    <property type="entry name" value="Porins"/>
    <property type="match status" value="1"/>
</dbReference>
<gene>
    <name evidence="12" type="ORF">MCB1EB_1770</name>
</gene>
<protein>
    <submittedName>
        <fullName evidence="12">TonB-dependent copper receptor</fullName>
    </submittedName>
</protein>
<dbReference type="InterPro" id="IPR037066">
    <property type="entry name" value="Plug_dom_sf"/>
</dbReference>
<comment type="subcellular location">
    <subcellularLocation>
        <location evidence="1 10">Cell outer membrane</location>
        <topology evidence="1 10">Multi-pass membrane protein</topology>
    </subcellularLocation>
</comment>
<dbReference type="PANTHER" id="PTHR30069">
    <property type="entry name" value="TONB-DEPENDENT OUTER MEMBRANE RECEPTOR"/>
    <property type="match status" value="1"/>
</dbReference>